<protein>
    <recommendedName>
        <fullName evidence="5">BolA-like protein</fullName>
    </recommendedName>
</protein>
<dbReference type="PIRSF" id="PIRSF003113">
    <property type="entry name" value="BolA"/>
    <property type="match status" value="1"/>
</dbReference>
<dbReference type="PANTHER" id="PTHR46229">
    <property type="entry name" value="BOLA TRANSCRIPTION REGULATOR"/>
    <property type="match status" value="1"/>
</dbReference>
<dbReference type="SUPFAM" id="SSF82657">
    <property type="entry name" value="BolA-like"/>
    <property type="match status" value="1"/>
</dbReference>
<accession>A0A1R2CLU5</accession>
<evidence type="ECO:0000256" key="2">
    <source>
        <dbReference type="RuleBase" id="RU003860"/>
    </source>
</evidence>
<dbReference type="Gene3D" id="3.30.300.90">
    <property type="entry name" value="BolA-like"/>
    <property type="match status" value="1"/>
</dbReference>
<dbReference type="AlphaFoldDB" id="A0A1R2CLU5"/>
<dbReference type="EMBL" id="MPUH01000113">
    <property type="protein sequence ID" value="OMJ89993.1"/>
    <property type="molecule type" value="Genomic_DNA"/>
</dbReference>
<reference evidence="3 4" key="1">
    <citation type="submission" date="2016-11" db="EMBL/GenBank/DDBJ databases">
        <title>The macronuclear genome of Stentor coeruleus: a giant cell with tiny introns.</title>
        <authorList>
            <person name="Slabodnick M."/>
            <person name="Ruby J.G."/>
            <person name="Reiff S.B."/>
            <person name="Swart E.C."/>
            <person name="Gosai S."/>
            <person name="Prabakaran S."/>
            <person name="Witkowska E."/>
            <person name="Larue G.E."/>
            <person name="Fisher S."/>
            <person name="Freeman R.M."/>
            <person name="Gunawardena J."/>
            <person name="Chu W."/>
            <person name="Stover N.A."/>
            <person name="Gregory B.D."/>
            <person name="Nowacki M."/>
            <person name="Derisi J."/>
            <person name="Roy S.W."/>
            <person name="Marshall W.F."/>
            <person name="Sood P."/>
        </authorList>
    </citation>
    <scope>NUCLEOTIDE SEQUENCE [LARGE SCALE GENOMIC DNA]</scope>
    <source>
        <strain evidence="3">WM001</strain>
    </source>
</reference>
<evidence type="ECO:0000313" key="4">
    <source>
        <dbReference type="Proteomes" id="UP000187209"/>
    </source>
</evidence>
<dbReference type="Pfam" id="PF01722">
    <property type="entry name" value="BolA"/>
    <property type="match status" value="1"/>
</dbReference>
<comment type="caution">
    <text evidence="3">The sequence shown here is derived from an EMBL/GenBank/DDBJ whole genome shotgun (WGS) entry which is preliminary data.</text>
</comment>
<proteinExistence type="inferred from homology"/>
<dbReference type="OrthoDB" id="4983at2759"/>
<evidence type="ECO:0000313" key="3">
    <source>
        <dbReference type="EMBL" id="OMJ89993.1"/>
    </source>
</evidence>
<dbReference type="InterPro" id="IPR002634">
    <property type="entry name" value="BolA"/>
</dbReference>
<organism evidence="3 4">
    <name type="scientific">Stentor coeruleus</name>
    <dbReference type="NCBI Taxonomy" id="5963"/>
    <lineage>
        <taxon>Eukaryota</taxon>
        <taxon>Sar</taxon>
        <taxon>Alveolata</taxon>
        <taxon>Ciliophora</taxon>
        <taxon>Postciliodesmatophora</taxon>
        <taxon>Heterotrichea</taxon>
        <taxon>Heterotrichida</taxon>
        <taxon>Stentoridae</taxon>
        <taxon>Stentor</taxon>
    </lineage>
</organism>
<dbReference type="InterPro" id="IPR050961">
    <property type="entry name" value="BolA/IbaG_stress_morph_reg"/>
</dbReference>
<evidence type="ECO:0000256" key="1">
    <source>
        <dbReference type="ARBA" id="ARBA00005578"/>
    </source>
</evidence>
<sequence length="99" mass="11547">MIMRFLSKRIEEVLRVKFTPEVLEVVNESQLHDKGENSHFKILIVSDAFKNKSLVQRHREVNSSLKEFWDNGVHSISVHAKTLEENTGRIPKSPYCKNK</sequence>
<dbReference type="PANTHER" id="PTHR46229:SF2">
    <property type="entry name" value="BOLA-LIKE PROTEIN 1"/>
    <property type="match status" value="1"/>
</dbReference>
<evidence type="ECO:0008006" key="5">
    <source>
        <dbReference type="Google" id="ProtNLM"/>
    </source>
</evidence>
<name>A0A1R2CLU5_9CILI</name>
<dbReference type="Proteomes" id="UP000187209">
    <property type="component" value="Unassembled WGS sequence"/>
</dbReference>
<keyword evidence="4" id="KW-1185">Reference proteome</keyword>
<comment type="similarity">
    <text evidence="1 2">Belongs to the BolA/IbaG family.</text>
</comment>
<dbReference type="InterPro" id="IPR036065">
    <property type="entry name" value="BolA-like_sf"/>
</dbReference>
<gene>
    <name evidence="3" type="ORF">SteCoe_7784</name>
</gene>